<proteinExistence type="predicted"/>
<sequence length="102" mass="10775">MGQSEMTPKTPPGGWWRGSGPPGDPGAQRFTAALATDECEGGLFRNTNAATCRQAGTLAVAQGLPDCEEHAPGGQTYIYVLDKGDPRQVDLINILKSTESEI</sequence>
<dbReference type="OrthoDB" id="8704374at2"/>
<reference evidence="2 3" key="1">
    <citation type="journal article" date="2015" name="Genome Announc.">
        <title>Genome Sequence of Mushroom Soft-Rot Pathogen Janthinobacterium agaricidamnosum.</title>
        <authorList>
            <person name="Graupner K."/>
            <person name="Lackner G."/>
            <person name="Hertweck C."/>
        </authorList>
    </citation>
    <scope>NUCLEOTIDE SEQUENCE [LARGE SCALE GENOMIC DNA]</scope>
    <source>
        <strain evidence="3">NBRC 102515 / DSM 9628</strain>
    </source>
</reference>
<dbReference type="AlphaFoldDB" id="W0V981"/>
<dbReference type="Proteomes" id="UP000027604">
    <property type="component" value="Chromosome I"/>
</dbReference>
<accession>W0V981</accession>
<evidence type="ECO:0000256" key="1">
    <source>
        <dbReference type="SAM" id="MobiDB-lite"/>
    </source>
</evidence>
<dbReference type="RefSeq" id="WP_144241572.1">
    <property type="nucleotide sequence ID" value="NZ_BCTH01000067.1"/>
</dbReference>
<dbReference type="EMBL" id="HG322949">
    <property type="protein sequence ID" value="CDG84150.1"/>
    <property type="molecule type" value="Genomic_DNA"/>
</dbReference>
<dbReference type="KEGG" id="jag:GJA_3534"/>
<dbReference type="STRING" id="1349767.GJA_3534"/>
<evidence type="ECO:0000313" key="3">
    <source>
        <dbReference type="Proteomes" id="UP000027604"/>
    </source>
</evidence>
<dbReference type="PATRIC" id="fig|1349767.4.peg.131"/>
<gene>
    <name evidence="2" type="ORF">GJA_3534</name>
</gene>
<organism evidence="2 3">
    <name type="scientific">Janthinobacterium agaricidamnosum NBRC 102515 = DSM 9628</name>
    <dbReference type="NCBI Taxonomy" id="1349767"/>
    <lineage>
        <taxon>Bacteria</taxon>
        <taxon>Pseudomonadati</taxon>
        <taxon>Pseudomonadota</taxon>
        <taxon>Betaproteobacteria</taxon>
        <taxon>Burkholderiales</taxon>
        <taxon>Oxalobacteraceae</taxon>
        <taxon>Janthinobacterium</taxon>
    </lineage>
</organism>
<name>W0V981_9BURK</name>
<protein>
    <submittedName>
        <fullName evidence="2">Uncharacterized protein</fullName>
    </submittedName>
</protein>
<dbReference type="HOGENOM" id="CLU_2273554_0_0_4"/>
<evidence type="ECO:0000313" key="2">
    <source>
        <dbReference type="EMBL" id="CDG84150.1"/>
    </source>
</evidence>
<keyword evidence="3" id="KW-1185">Reference proteome</keyword>
<feature type="region of interest" description="Disordered" evidence="1">
    <location>
        <begin position="1"/>
        <end position="29"/>
    </location>
</feature>